<name>A0ABR3DS47_NEUIN</name>
<feature type="region of interest" description="Disordered" evidence="1">
    <location>
        <begin position="291"/>
        <end position="350"/>
    </location>
</feature>
<gene>
    <name evidence="2" type="ORF">QR685DRAFT_466422</name>
</gene>
<evidence type="ECO:0000313" key="2">
    <source>
        <dbReference type="EMBL" id="KAL0475490.1"/>
    </source>
</evidence>
<organism evidence="2 3">
    <name type="scientific">Neurospora intermedia</name>
    <dbReference type="NCBI Taxonomy" id="5142"/>
    <lineage>
        <taxon>Eukaryota</taxon>
        <taxon>Fungi</taxon>
        <taxon>Dikarya</taxon>
        <taxon>Ascomycota</taxon>
        <taxon>Pezizomycotina</taxon>
        <taxon>Sordariomycetes</taxon>
        <taxon>Sordariomycetidae</taxon>
        <taxon>Sordariales</taxon>
        <taxon>Sordariaceae</taxon>
        <taxon>Neurospora</taxon>
    </lineage>
</organism>
<evidence type="ECO:0000256" key="1">
    <source>
        <dbReference type="SAM" id="MobiDB-lite"/>
    </source>
</evidence>
<comment type="caution">
    <text evidence="2">The sequence shown here is derived from an EMBL/GenBank/DDBJ whole genome shotgun (WGS) entry which is preliminary data.</text>
</comment>
<keyword evidence="3" id="KW-1185">Reference proteome</keyword>
<protein>
    <submittedName>
        <fullName evidence="2">Uncharacterized protein</fullName>
    </submittedName>
</protein>
<dbReference type="PANTHER" id="PTHR35391:SF7">
    <property type="entry name" value="C2H2-TYPE DOMAIN-CONTAINING PROTEIN"/>
    <property type="match status" value="1"/>
</dbReference>
<accession>A0ABR3DS47</accession>
<dbReference type="PANTHER" id="PTHR35391">
    <property type="entry name" value="C2H2-TYPE DOMAIN-CONTAINING PROTEIN-RELATED"/>
    <property type="match status" value="1"/>
</dbReference>
<feature type="compositionally biased region" description="Basic and acidic residues" evidence="1">
    <location>
        <begin position="334"/>
        <end position="346"/>
    </location>
</feature>
<sequence length="508" mass="57067">MSDDLKIAPFVGSILLTFKHLTANLKGHGGPQASLVNSSLARFKLWPASSGASWVRGTRSLEYKLQDASPLRNHVISLLKNLWDTAYKARWSLTDDFASDQDEKRPCLVVDDLAQYFSKNIGPEISALDESLDDIKQIVDRLLRLTVVFKNPTPHEKVLPMHAHNLINNVSHVQEEFPGIPDHLAERLGDIFSKISSHTSAYRTVAPRQTDLEELEEHTTSKHKYEVSVLHLDSLLELCCIPDPTKACGRCIFCNHQLASDKLYISHVTSHLEQLALHALPLLDYDHDPNIDGYEKVDNQIDDDKSGNTNSESKEEESDQGQVNTDDNDEYEVHEESAGEKEDPKDLPAQSGWGKSFHMEILQRPAKTVCEAYVDPQISKLLKDEWGSYHGLVSGDLFRSREDYGDPLDFYESFGDESLLKYKGIYVKAIAHIFWKVNNDVPRSGKKITSLHLLICSDLPGGMNVILKDNLEGLSGQRGFESDTKAEKPIKTGGSEGKFRKFTDCDFC</sequence>
<evidence type="ECO:0000313" key="3">
    <source>
        <dbReference type="Proteomes" id="UP001451303"/>
    </source>
</evidence>
<feature type="compositionally biased region" description="Basic and acidic residues" evidence="1">
    <location>
        <begin position="291"/>
        <end position="306"/>
    </location>
</feature>
<dbReference type="EMBL" id="JAVLET010000001">
    <property type="protein sequence ID" value="KAL0475490.1"/>
    <property type="molecule type" value="Genomic_DNA"/>
</dbReference>
<dbReference type="Proteomes" id="UP001451303">
    <property type="component" value="Unassembled WGS sequence"/>
</dbReference>
<reference evidence="2 3" key="1">
    <citation type="submission" date="2023-09" db="EMBL/GenBank/DDBJ databases">
        <title>Multi-omics analysis of a traditional fermented food reveals byproduct-associated fungal strains for waste-to-food upcycling.</title>
        <authorList>
            <consortium name="Lawrence Berkeley National Laboratory"/>
            <person name="Rekdal V.M."/>
            <person name="Villalobos-Escobedo J.M."/>
            <person name="Rodriguez-Valeron N."/>
            <person name="Garcia M.O."/>
            <person name="Vasquez D.P."/>
            <person name="Damayanti I."/>
            <person name="Sorensen P.M."/>
            <person name="Baidoo E.E."/>
            <person name="De Carvalho A.C."/>
            <person name="Riley R."/>
            <person name="Lipzen A."/>
            <person name="He G."/>
            <person name="Yan M."/>
            <person name="Haridas S."/>
            <person name="Daum C."/>
            <person name="Yoshinaga Y."/>
            <person name="Ng V."/>
            <person name="Grigoriev I.V."/>
            <person name="Munk R."/>
            <person name="Nuraida L."/>
            <person name="Wijaya C.H."/>
            <person name="Morales P.-C."/>
            <person name="Keasling J.D."/>
        </authorList>
    </citation>
    <scope>NUCLEOTIDE SEQUENCE [LARGE SCALE GENOMIC DNA]</scope>
    <source>
        <strain evidence="2 3">FGSC 2613</strain>
    </source>
</reference>
<proteinExistence type="predicted"/>